<protein>
    <submittedName>
        <fullName evidence="9">Multidrug resistance protein, MFS family</fullName>
    </submittedName>
</protein>
<keyword evidence="10" id="KW-1185">Reference proteome</keyword>
<dbReference type="SUPFAM" id="SSF103473">
    <property type="entry name" value="MFS general substrate transporter"/>
    <property type="match status" value="1"/>
</dbReference>
<organism evidence="9 10">
    <name type="scientific">Legionella beliardensis</name>
    <dbReference type="NCBI Taxonomy" id="91822"/>
    <lineage>
        <taxon>Bacteria</taxon>
        <taxon>Pseudomonadati</taxon>
        <taxon>Pseudomonadota</taxon>
        <taxon>Gammaproteobacteria</taxon>
        <taxon>Legionellales</taxon>
        <taxon>Legionellaceae</taxon>
        <taxon>Legionella</taxon>
    </lineage>
</organism>
<evidence type="ECO:0000256" key="7">
    <source>
        <dbReference type="SAM" id="Phobius"/>
    </source>
</evidence>
<proteinExistence type="predicted"/>
<dbReference type="PANTHER" id="PTHR23517:SF3">
    <property type="entry name" value="INTEGRAL MEMBRANE TRANSPORT PROTEIN"/>
    <property type="match status" value="1"/>
</dbReference>
<keyword evidence="2" id="KW-0813">Transport</keyword>
<keyword evidence="5 7" id="KW-1133">Transmembrane helix</keyword>
<dbReference type="InterPro" id="IPR020846">
    <property type="entry name" value="MFS_dom"/>
</dbReference>
<gene>
    <name evidence="9" type="ORF">NCTC13315_00032</name>
</gene>
<dbReference type="PANTHER" id="PTHR23517">
    <property type="entry name" value="RESISTANCE PROTEIN MDTM, PUTATIVE-RELATED-RELATED"/>
    <property type="match status" value="1"/>
</dbReference>
<dbReference type="PROSITE" id="PS50850">
    <property type="entry name" value="MFS"/>
    <property type="match status" value="1"/>
</dbReference>
<evidence type="ECO:0000256" key="4">
    <source>
        <dbReference type="ARBA" id="ARBA00022692"/>
    </source>
</evidence>
<keyword evidence="4 7" id="KW-0812">Transmembrane</keyword>
<dbReference type="Gene3D" id="1.20.1250.20">
    <property type="entry name" value="MFS general substrate transporter like domains"/>
    <property type="match status" value="1"/>
</dbReference>
<dbReference type="OrthoDB" id="5651277at2"/>
<name>A0A378HZ09_9GAMM</name>
<evidence type="ECO:0000256" key="2">
    <source>
        <dbReference type="ARBA" id="ARBA00022448"/>
    </source>
</evidence>
<reference evidence="9 10" key="1">
    <citation type="submission" date="2018-06" db="EMBL/GenBank/DDBJ databases">
        <authorList>
            <consortium name="Pathogen Informatics"/>
            <person name="Doyle S."/>
        </authorList>
    </citation>
    <scope>NUCLEOTIDE SEQUENCE [LARGE SCALE GENOMIC DNA]</scope>
    <source>
        <strain evidence="9 10">NCTC13315</strain>
    </source>
</reference>
<feature type="domain" description="Major facilitator superfamily (MFS) profile" evidence="8">
    <location>
        <begin position="22"/>
        <end position="405"/>
    </location>
</feature>
<feature type="transmembrane region" description="Helical" evidence="7">
    <location>
        <begin position="383"/>
        <end position="402"/>
    </location>
</feature>
<evidence type="ECO:0000256" key="5">
    <source>
        <dbReference type="ARBA" id="ARBA00022989"/>
    </source>
</evidence>
<evidence type="ECO:0000256" key="6">
    <source>
        <dbReference type="ARBA" id="ARBA00023136"/>
    </source>
</evidence>
<feature type="transmembrane region" description="Helical" evidence="7">
    <location>
        <begin position="289"/>
        <end position="308"/>
    </location>
</feature>
<dbReference type="Pfam" id="PF07690">
    <property type="entry name" value="MFS_1"/>
    <property type="match status" value="1"/>
</dbReference>
<dbReference type="InterPro" id="IPR050171">
    <property type="entry name" value="MFS_Transporters"/>
</dbReference>
<dbReference type="GO" id="GO:0022857">
    <property type="term" value="F:transmembrane transporter activity"/>
    <property type="evidence" value="ECO:0007669"/>
    <property type="project" value="InterPro"/>
</dbReference>
<dbReference type="Proteomes" id="UP000254968">
    <property type="component" value="Unassembled WGS sequence"/>
</dbReference>
<feature type="transmembrane region" description="Helical" evidence="7">
    <location>
        <begin position="177"/>
        <end position="195"/>
    </location>
</feature>
<feature type="transmembrane region" description="Helical" evidence="7">
    <location>
        <begin position="314"/>
        <end position="338"/>
    </location>
</feature>
<comment type="subcellular location">
    <subcellularLocation>
        <location evidence="1">Cell membrane</location>
        <topology evidence="1">Multi-pass membrane protein</topology>
    </subcellularLocation>
</comment>
<keyword evidence="6 7" id="KW-0472">Membrane</keyword>
<evidence type="ECO:0000256" key="3">
    <source>
        <dbReference type="ARBA" id="ARBA00022475"/>
    </source>
</evidence>
<feature type="transmembrane region" description="Helical" evidence="7">
    <location>
        <begin position="225"/>
        <end position="246"/>
    </location>
</feature>
<feature type="transmembrane region" description="Helical" evidence="7">
    <location>
        <begin position="258"/>
        <end position="277"/>
    </location>
</feature>
<dbReference type="RefSeq" id="WP_115301333.1">
    <property type="nucleotide sequence ID" value="NZ_CAAAHO010000003.1"/>
</dbReference>
<feature type="transmembrane region" description="Helical" evidence="7">
    <location>
        <begin position="359"/>
        <end position="377"/>
    </location>
</feature>
<evidence type="ECO:0000259" key="8">
    <source>
        <dbReference type="PROSITE" id="PS50850"/>
    </source>
</evidence>
<dbReference type="GO" id="GO:0005886">
    <property type="term" value="C:plasma membrane"/>
    <property type="evidence" value="ECO:0007669"/>
    <property type="project" value="UniProtKB-SubCell"/>
</dbReference>
<evidence type="ECO:0000313" key="9">
    <source>
        <dbReference type="EMBL" id="STX27526.1"/>
    </source>
</evidence>
<feature type="transmembrane region" description="Helical" evidence="7">
    <location>
        <begin position="148"/>
        <end position="171"/>
    </location>
</feature>
<sequence length="412" mass="45684">MIKLFKSVGQTYYSNYRGVPSACWIDIFFNLLNAMSVGVCFFLSLYFVDELHFNMIIVGLLMSSYGIGTVVGGIVSGKSCDRYLPRKLTILSLILQCVAFFSLAWFHTFEWLITILFILGFSNYSFKTANNVSMLSHCYEEKRIRLKAINISHAASNLGLGISGIVVGLMASYGYTSIFYLASSILIFSAIYLIFFHKSFMQSPKDGSQGKFQNGLNSNIPKKKILALALLATFFVGMIIAQLGSTYPVYVKDAFPDLATKAVSILFILDTIIIVLFQTPLSNYYGHFNTVLIMGLGAFLMGLGMFILTLSSTFALAMISCFIWTTGEMLFIPTVQLLCYENGNKLKKGQSMGMFQSTYAISTVVGPTIGGFMYVKIGSNSMWYLSLIIGVVCLIFCISLSRDTNKSVLVLR</sequence>
<dbReference type="AlphaFoldDB" id="A0A378HZ09"/>
<evidence type="ECO:0000256" key="1">
    <source>
        <dbReference type="ARBA" id="ARBA00004651"/>
    </source>
</evidence>
<feature type="transmembrane region" description="Helical" evidence="7">
    <location>
        <begin position="53"/>
        <end position="76"/>
    </location>
</feature>
<keyword evidence="3" id="KW-1003">Cell membrane</keyword>
<accession>A0A378HZ09</accession>
<dbReference type="InterPro" id="IPR011701">
    <property type="entry name" value="MFS"/>
</dbReference>
<dbReference type="InterPro" id="IPR036259">
    <property type="entry name" value="MFS_trans_sf"/>
</dbReference>
<evidence type="ECO:0000313" key="10">
    <source>
        <dbReference type="Proteomes" id="UP000254968"/>
    </source>
</evidence>
<feature type="transmembrane region" description="Helical" evidence="7">
    <location>
        <begin position="21"/>
        <end position="47"/>
    </location>
</feature>
<feature type="transmembrane region" description="Helical" evidence="7">
    <location>
        <begin position="88"/>
        <end position="105"/>
    </location>
</feature>
<dbReference type="EMBL" id="UGNV01000001">
    <property type="protein sequence ID" value="STX27526.1"/>
    <property type="molecule type" value="Genomic_DNA"/>
</dbReference>
<feature type="transmembrane region" description="Helical" evidence="7">
    <location>
        <begin position="111"/>
        <end position="127"/>
    </location>
</feature>